<feature type="signal peptide" evidence="3">
    <location>
        <begin position="1"/>
        <end position="22"/>
    </location>
</feature>
<sequence length="228" mass="25212">MRQAVRTILGLAALLCALPAAAETIPAATRLDPRVRMTHYVDGQVYTLRVSLTRATTVEFGPGERIVSLVAGDTESFLFETIPGGRVFAIKPTSRGVETNVTVYTNQRSYYFRLTEGNSPFFVLRFDYPKTQSASSRSVRKGPIRSNYGASRRTAITPVSVWDDGTFTYFRFAESAPQPAIFKVVNGRERSVNSTAEGNGVMRVSGTSRQWTVRMGDLEVCIAELVHE</sequence>
<keyword evidence="2 3" id="KW-0732">Signal</keyword>
<evidence type="ECO:0000256" key="3">
    <source>
        <dbReference type="SAM" id="SignalP"/>
    </source>
</evidence>
<dbReference type="InterPro" id="IPR038161">
    <property type="entry name" value="VirB9/CagX/TrbG_C_sf"/>
</dbReference>
<dbReference type="OrthoDB" id="9815808at2"/>
<evidence type="ECO:0000313" key="5">
    <source>
        <dbReference type="Proteomes" id="UP000198728"/>
    </source>
</evidence>
<dbReference type="Proteomes" id="UP000198728">
    <property type="component" value="Unassembled WGS sequence"/>
</dbReference>
<comment type="similarity">
    <text evidence="1">Belongs to the TrbG/VirB9 family.</text>
</comment>
<accession>A0A1I1PXL0</accession>
<dbReference type="Gene3D" id="2.60.40.2500">
    <property type="match status" value="1"/>
</dbReference>
<dbReference type="InterPro" id="IPR033645">
    <property type="entry name" value="VirB9/CagX/TrbG_C"/>
</dbReference>
<keyword evidence="5" id="KW-1185">Reference proteome</keyword>
<dbReference type="STRING" id="441112.SAMN04488094_11716"/>
<reference evidence="4 5" key="1">
    <citation type="submission" date="2016-10" db="EMBL/GenBank/DDBJ databases">
        <authorList>
            <person name="de Groot N.N."/>
        </authorList>
    </citation>
    <scope>NUCLEOTIDE SEQUENCE [LARGE SCALE GENOMIC DNA]</scope>
    <source>
        <strain evidence="4 5">DSM 19548</strain>
    </source>
</reference>
<dbReference type="CDD" id="cd06911">
    <property type="entry name" value="VirB9_CagX_TrbG"/>
    <property type="match status" value="1"/>
</dbReference>
<evidence type="ECO:0000256" key="1">
    <source>
        <dbReference type="ARBA" id="ARBA00006135"/>
    </source>
</evidence>
<protein>
    <submittedName>
        <fullName evidence="4">Type IV secretion system protein VirB9</fullName>
    </submittedName>
</protein>
<organism evidence="4 5">
    <name type="scientific">Tropicimonas isoalkanivorans</name>
    <dbReference type="NCBI Taxonomy" id="441112"/>
    <lineage>
        <taxon>Bacteria</taxon>
        <taxon>Pseudomonadati</taxon>
        <taxon>Pseudomonadota</taxon>
        <taxon>Alphaproteobacteria</taxon>
        <taxon>Rhodobacterales</taxon>
        <taxon>Roseobacteraceae</taxon>
        <taxon>Tropicimonas</taxon>
    </lineage>
</organism>
<dbReference type="Pfam" id="PF03524">
    <property type="entry name" value="CagX"/>
    <property type="match status" value="1"/>
</dbReference>
<evidence type="ECO:0000256" key="2">
    <source>
        <dbReference type="ARBA" id="ARBA00022729"/>
    </source>
</evidence>
<evidence type="ECO:0000313" key="4">
    <source>
        <dbReference type="EMBL" id="SFD14624.1"/>
    </source>
</evidence>
<proteinExistence type="inferred from homology"/>
<dbReference type="AlphaFoldDB" id="A0A1I1PXL0"/>
<dbReference type="InterPro" id="IPR010258">
    <property type="entry name" value="Conjugal_tfr_TrbG/VirB9/CagX"/>
</dbReference>
<name>A0A1I1PXL0_9RHOB</name>
<gene>
    <name evidence="4" type="ORF">SAMN04488094_11716</name>
</gene>
<dbReference type="RefSeq" id="WP_093362581.1">
    <property type="nucleotide sequence ID" value="NZ_FOLG01000017.1"/>
</dbReference>
<feature type="chain" id="PRO_5011475389" evidence="3">
    <location>
        <begin position="23"/>
        <end position="228"/>
    </location>
</feature>
<dbReference type="EMBL" id="FOLG01000017">
    <property type="protein sequence ID" value="SFD14624.1"/>
    <property type="molecule type" value="Genomic_DNA"/>
</dbReference>